<evidence type="ECO:0000256" key="1">
    <source>
        <dbReference type="SAM" id="MobiDB-lite"/>
    </source>
</evidence>
<dbReference type="Proteomes" id="UP000828390">
    <property type="component" value="Unassembled WGS sequence"/>
</dbReference>
<feature type="region of interest" description="Disordered" evidence="1">
    <location>
        <begin position="54"/>
        <end position="77"/>
    </location>
</feature>
<dbReference type="AlphaFoldDB" id="A0A9D4EEG2"/>
<comment type="caution">
    <text evidence="3">The sequence shown here is derived from an EMBL/GenBank/DDBJ whole genome shotgun (WGS) entry which is preliminary data.</text>
</comment>
<name>A0A9D4EEG2_DREPO</name>
<keyword evidence="4" id="KW-1185">Reference proteome</keyword>
<proteinExistence type="predicted"/>
<accession>A0A9D4EEG2</accession>
<evidence type="ECO:0000259" key="2">
    <source>
        <dbReference type="PROSITE" id="PS01186"/>
    </source>
</evidence>
<feature type="domain" description="EGF-like" evidence="2">
    <location>
        <begin position="137"/>
        <end position="150"/>
    </location>
</feature>
<reference evidence="3" key="1">
    <citation type="journal article" date="2019" name="bioRxiv">
        <title>The Genome of the Zebra Mussel, Dreissena polymorpha: A Resource for Invasive Species Research.</title>
        <authorList>
            <person name="McCartney M.A."/>
            <person name="Auch B."/>
            <person name="Kono T."/>
            <person name="Mallez S."/>
            <person name="Zhang Y."/>
            <person name="Obille A."/>
            <person name="Becker A."/>
            <person name="Abrahante J.E."/>
            <person name="Garbe J."/>
            <person name="Badalamenti J.P."/>
            <person name="Herman A."/>
            <person name="Mangelson H."/>
            <person name="Liachko I."/>
            <person name="Sullivan S."/>
            <person name="Sone E.D."/>
            <person name="Koren S."/>
            <person name="Silverstein K.A.T."/>
            <person name="Beckman K.B."/>
            <person name="Gohl D.M."/>
        </authorList>
    </citation>
    <scope>NUCLEOTIDE SEQUENCE</scope>
    <source>
        <strain evidence="3">Duluth1</strain>
        <tissue evidence="3">Whole animal</tissue>
    </source>
</reference>
<gene>
    <name evidence="3" type="ORF">DPMN_179662</name>
</gene>
<dbReference type="InterPro" id="IPR000742">
    <property type="entry name" value="EGF"/>
</dbReference>
<dbReference type="EMBL" id="JAIWYP010000009">
    <property type="protein sequence ID" value="KAH3778208.1"/>
    <property type="molecule type" value="Genomic_DNA"/>
</dbReference>
<organism evidence="3 4">
    <name type="scientific">Dreissena polymorpha</name>
    <name type="common">Zebra mussel</name>
    <name type="synonym">Mytilus polymorpha</name>
    <dbReference type="NCBI Taxonomy" id="45954"/>
    <lineage>
        <taxon>Eukaryota</taxon>
        <taxon>Metazoa</taxon>
        <taxon>Spiralia</taxon>
        <taxon>Lophotrochozoa</taxon>
        <taxon>Mollusca</taxon>
        <taxon>Bivalvia</taxon>
        <taxon>Autobranchia</taxon>
        <taxon>Heteroconchia</taxon>
        <taxon>Euheterodonta</taxon>
        <taxon>Imparidentia</taxon>
        <taxon>Neoheterodontei</taxon>
        <taxon>Myida</taxon>
        <taxon>Dreissenoidea</taxon>
        <taxon>Dreissenidae</taxon>
        <taxon>Dreissena</taxon>
    </lineage>
</organism>
<evidence type="ECO:0000313" key="4">
    <source>
        <dbReference type="Proteomes" id="UP000828390"/>
    </source>
</evidence>
<evidence type="ECO:0000313" key="3">
    <source>
        <dbReference type="EMBL" id="KAH3778208.1"/>
    </source>
</evidence>
<reference evidence="3" key="2">
    <citation type="submission" date="2020-11" db="EMBL/GenBank/DDBJ databases">
        <authorList>
            <person name="McCartney M.A."/>
            <person name="Auch B."/>
            <person name="Kono T."/>
            <person name="Mallez S."/>
            <person name="Becker A."/>
            <person name="Gohl D.M."/>
            <person name="Silverstein K.A.T."/>
            <person name="Koren S."/>
            <person name="Bechman K.B."/>
            <person name="Herman A."/>
            <person name="Abrahante J.E."/>
            <person name="Garbe J."/>
        </authorList>
    </citation>
    <scope>NUCLEOTIDE SEQUENCE</scope>
    <source>
        <strain evidence="3">Duluth1</strain>
        <tissue evidence="3">Whole animal</tissue>
    </source>
</reference>
<sequence>MNISTTASASRIDASSTLNPALPTATQSSYVAPSILPTNNSSSTAAPSIYDKSSTLSTSTHANDAATSSEKKTSASKPYIQTISTTVETTTTTVELTTKTTRPSSLSAANGCRKREAEDGECVTNAECVRDGSTYLCKCMKGFTNKSSTCQQDISWGQNRGTSVRSFVSHAVMIINACVHLMSTIP</sequence>
<dbReference type="PROSITE" id="PS01186">
    <property type="entry name" value="EGF_2"/>
    <property type="match status" value="1"/>
</dbReference>
<protein>
    <recommendedName>
        <fullName evidence="2">EGF-like domain-containing protein</fullName>
    </recommendedName>
</protein>